<dbReference type="SUPFAM" id="SSF52799">
    <property type="entry name" value="(Phosphotyrosine protein) phosphatases II"/>
    <property type="match status" value="1"/>
</dbReference>
<dbReference type="PROSITE" id="PS50056">
    <property type="entry name" value="TYR_PHOSPHATASE_2"/>
    <property type="match status" value="1"/>
</dbReference>
<evidence type="ECO:0000259" key="6">
    <source>
        <dbReference type="PROSITE" id="PS50054"/>
    </source>
</evidence>
<feature type="compositionally biased region" description="Low complexity" evidence="5">
    <location>
        <begin position="117"/>
        <end position="131"/>
    </location>
</feature>
<evidence type="ECO:0000259" key="7">
    <source>
        <dbReference type="PROSITE" id="PS50056"/>
    </source>
</evidence>
<dbReference type="Pfam" id="PF00782">
    <property type="entry name" value="DSPc"/>
    <property type="match status" value="1"/>
</dbReference>
<dbReference type="OrthoDB" id="426001at2759"/>
<dbReference type="GO" id="GO:0033550">
    <property type="term" value="F:MAP kinase tyrosine phosphatase activity"/>
    <property type="evidence" value="ECO:0007669"/>
    <property type="project" value="TreeGrafter"/>
</dbReference>
<dbReference type="STRING" id="1382522.W6MNC9"/>
<feature type="region of interest" description="Disordered" evidence="5">
    <location>
        <begin position="103"/>
        <end position="131"/>
    </location>
</feature>
<feature type="domain" description="Tyrosine-protein phosphatase" evidence="6">
    <location>
        <begin position="169"/>
        <end position="309"/>
    </location>
</feature>
<dbReference type="GO" id="GO:0017017">
    <property type="term" value="F:MAP kinase tyrosine/serine/threonine phosphatase activity"/>
    <property type="evidence" value="ECO:0007669"/>
    <property type="project" value="TreeGrafter"/>
</dbReference>
<dbReference type="GeneID" id="34519913"/>
<keyword evidence="9" id="KW-1185">Reference proteome</keyword>
<dbReference type="GO" id="GO:0005634">
    <property type="term" value="C:nucleus"/>
    <property type="evidence" value="ECO:0007669"/>
    <property type="project" value="TreeGrafter"/>
</dbReference>
<dbReference type="AlphaFoldDB" id="W6MNC9"/>
<dbReference type="EC" id="3.1.3.48" evidence="2"/>
<organism evidence="8 9">
    <name type="scientific">Kuraishia capsulata CBS 1993</name>
    <dbReference type="NCBI Taxonomy" id="1382522"/>
    <lineage>
        <taxon>Eukaryota</taxon>
        <taxon>Fungi</taxon>
        <taxon>Dikarya</taxon>
        <taxon>Ascomycota</taxon>
        <taxon>Saccharomycotina</taxon>
        <taxon>Pichiomycetes</taxon>
        <taxon>Pichiales</taxon>
        <taxon>Pichiaceae</taxon>
        <taxon>Kuraishia</taxon>
    </lineage>
</organism>
<evidence type="ECO:0000313" key="8">
    <source>
        <dbReference type="EMBL" id="CDK26522.1"/>
    </source>
</evidence>
<dbReference type="GO" id="GO:0008330">
    <property type="term" value="F:protein tyrosine/threonine phosphatase activity"/>
    <property type="evidence" value="ECO:0007669"/>
    <property type="project" value="TreeGrafter"/>
</dbReference>
<dbReference type="InterPro" id="IPR000340">
    <property type="entry name" value="Dual-sp_phosphatase_cat-dom"/>
</dbReference>
<evidence type="ECO:0000256" key="5">
    <source>
        <dbReference type="SAM" id="MobiDB-lite"/>
    </source>
</evidence>
<evidence type="ECO:0000313" key="9">
    <source>
        <dbReference type="Proteomes" id="UP000019384"/>
    </source>
</evidence>
<dbReference type="InterPro" id="IPR000387">
    <property type="entry name" value="Tyr_Pase_dom"/>
</dbReference>
<dbReference type="Gene3D" id="3.90.190.10">
    <property type="entry name" value="Protein tyrosine phosphatase superfamily"/>
    <property type="match status" value="1"/>
</dbReference>
<accession>W6MNC9</accession>
<evidence type="ECO:0000256" key="2">
    <source>
        <dbReference type="ARBA" id="ARBA00013064"/>
    </source>
</evidence>
<dbReference type="InterPro" id="IPR020422">
    <property type="entry name" value="TYR_PHOSPHATASE_DUAL_dom"/>
</dbReference>
<reference evidence="8" key="1">
    <citation type="submission" date="2013-12" db="EMBL/GenBank/DDBJ databases">
        <authorList>
            <person name="Genoscope - CEA"/>
        </authorList>
    </citation>
    <scope>NUCLEOTIDE SEQUENCE</scope>
    <source>
        <strain evidence="8">CBS 1993</strain>
    </source>
</reference>
<sequence>MESGIPASGDPARRAKNMKNLQLDLTANGPYVSRVRSSTVAGPSLDRRQFSPIGPSMFSQIGGSAAIVPSVPPPSLLRTMSMNTHKEMARPLQRRRTTTLSLAIPSEFPPTGNNEDSSSPASSPLVPATPSELQQTWSMNVSQNQDDDMRSTEYDIPEESRKVNAYPDGPVCVLDSKLYLYSEPTIEQIESFDIIINVAKELKNYSDVLSSANKPEYYFVPWTHSSKLSPDFPKLCGIIDTGLQMNKRVLVHCQCGVSRSASLIVAYFMKKLCLGYNDAYSLLKVRAPSICPNLSLIYELMEWGKALGYNIVPPSPDNPIDRGVENRDNVAAAAYDVVKSSLETQTSALSLHSVLSSSKSSLLLPSPSENSFCSTGLGIQSSECITSP</sequence>
<dbReference type="CDD" id="cd14521">
    <property type="entry name" value="DSP_fungal_SDP1-like"/>
    <property type="match status" value="1"/>
</dbReference>
<dbReference type="InterPro" id="IPR016130">
    <property type="entry name" value="Tyr_Pase_AS"/>
</dbReference>
<dbReference type="EMBL" id="HG793127">
    <property type="protein sequence ID" value="CDK26522.1"/>
    <property type="molecule type" value="Genomic_DNA"/>
</dbReference>
<evidence type="ECO:0000256" key="4">
    <source>
        <dbReference type="ARBA" id="ARBA00022912"/>
    </source>
</evidence>
<reference evidence="8" key="2">
    <citation type="submission" date="2014-02" db="EMBL/GenBank/DDBJ databases">
        <title>Complete DNA sequence of /Kuraishia capsulata/ illustrates novel genomic features among budding yeasts (/Saccharomycotina/).</title>
        <authorList>
            <person name="Morales L."/>
            <person name="Noel B."/>
            <person name="Porcel B."/>
            <person name="Marcet-Houben M."/>
            <person name="Hullo M-F."/>
            <person name="Sacerdot C."/>
            <person name="Tekaia F."/>
            <person name="Leh-Louis V."/>
            <person name="Despons L."/>
            <person name="Khanna V."/>
            <person name="Aury J-M."/>
            <person name="Barbe V."/>
            <person name="Couloux A."/>
            <person name="Labadie K."/>
            <person name="Pelletier E."/>
            <person name="Souciet J-L."/>
            <person name="Boekhout T."/>
            <person name="Gabaldon T."/>
            <person name="Wincker P."/>
            <person name="Dujon B."/>
        </authorList>
    </citation>
    <scope>NUCLEOTIDE SEQUENCE</scope>
    <source>
        <strain evidence="8">CBS 1993</strain>
    </source>
</reference>
<dbReference type="RefSeq" id="XP_022458525.1">
    <property type="nucleotide sequence ID" value="XM_022602751.1"/>
</dbReference>
<dbReference type="InterPro" id="IPR029021">
    <property type="entry name" value="Prot-tyrosine_phosphatase-like"/>
</dbReference>
<protein>
    <recommendedName>
        <fullName evidence="2">protein-tyrosine-phosphatase</fullName>
        <ecNumber evidence="2">3.1.3.48</ecNumber>
    </recommendedName>
</protein>
<dbReference type="PANTHER" id="PTHR10159">
    <property type="entry name" value="DUAL SPECIFICITY PROTEIN PHOSPHATASE"/>
    <property type="match status" value="1"/>
</dbReference>
<gene>
    <name evidence="8" type="ORF">KUCA_T00002494001</name>
</gene>
<name>W6MNC9_9ASCO</name>
<dbReference type="PROSITE" id="PS00383">
    <property type="entry name" value="TYR_PHOSPHATASE_1"/>
    <property type="match status" value="1"/>
</dbReference>
<proteinExistence type="inferred from homology"/>
<dbReference type="HOGENOM" id="CLU_711869_0_0_1"/>
<dbReference type="GO" id="GO:0043409">
    <property type="term" value="P:negative regulation of MAPK cascade"/>
    <property type="evidence" value="ECO:0007669"/>
    <property type="project" value="TreeGrafter"/>
</dbReference>
<dbReference type="PROSITE" id="PS50054">
    <property type="entry name" value="TYR_PHOSPHATASE_DUAL"/>
    <property type="match status" value="1"/>
</dbReference>
<keyword evidence="3" id="KW-0378">Hydrolase</keyword>
<feature type="domain" description="Tyrosine specific protein phosphatases" evidence="7">
    <location>
        <begin position="230"/>
        <end position="298"/>
    </location>
</feature>
<dbReference type="PANTHER" id="PTHR10159:SF519">
    <property type="entry name" value="DUAL SPECIFICITY PROTEIN PHOSPHATASE MPK3"/>
    <property type="match status" value="1"/>
</dbReference>
<comment type="similarity">
    <text evidence="1">Belongs to the protein-tyrosine phosphatase family. Non-receptor class dual specificity subfamily.</text>
</comment>
<dbReference type="SMART" id="SM00195">
    <property type="entry name" value="DSPc"/>
    <property type="match status" value="1"/>
</dbReference>
<evidence type="ECO:0000256" key="1">
    <source>
        <dbReference type="ARBA" id="ARBA00008601"/>
    </source>
</evidence>
<keyword evidence="4" id="KW-0904">Protein phosphatase</keyword>
<dbReference type="GO" id="GO:0005829">
    <property type="term" value="C:cytosol"/>
    <property type="evidence" value="ECO:0007669"/>
    <property type="project" value="TreeGrafter"/>
</dbReference>
<dbReference type="Proteomes" id="UP000019384">
    <property type="component" value="Unassembled WGS sequence"/>
</dbReference>
<evidence type="ECO:0000256" key="3">
    <source>
        <dbReference type="ARBA" id="ARBA00022801"/>
    </source>
</evidence>